<reference evidence="5" key="2">
    <citation type="submission" date="2025-08" db="UniProtKB">
        <authorList>
            <consortium name="RefSeq"/>
        </authorList>
    </citation>
    <scope>IDENTIFICATION</scope>
    <source>
        <tissue evidence="5">Etiolated seedlings</tissue>
    </source>
</reference>
<dbReference type="KEGG" id="cam:101507160"/>
<dbReference type="PANTHER" id="PTHR46034:SF7">
    <property type="entry name" value="INFLUENZA VIRUS NS1A-BINDING PROTEIN"/>
    <property type="match status" value="1"/>
</dbReference>
<dbReference type="SUPFAM" id="SSF117281">
    <property type="entry name" value="Kelch motif"/>
    <property type="match status" value="1"/>
</dbReference>
<dbReference type="Gene3D" id="2.120.10.80">
    <property type="entry name" value="Kelch-type beta propeller"/>
    <property type="match status" value="2"/>
</dbReference>
<evidence type="ECO:0000256" key="1">
    <source>
        <dbReference type="SAM" id="Coils"/>
    </source>
</evidence>
<keyword evidence="4" id="KW-1185">Reference proteome</keyword>
<dbReference type="eggNOG" id="KOG1072">
    <property type="taxonomic scope" value="Eukaryota"/>
</dbReference>
<dbReference type="PROSITE" id="PS51222">
    <property type="entry name" value="DCD"/>
    <property type="match status" value="1"/>
</dbReference>
<dbReference type="RefSeq" id="XP_004492505.1">
    <property type="nucleotide sequence ID" value="XM_004492448.3"/>
</dbReference>
<dbReference type="OrthoDB" id="45365at2759"/>
<organism evidence="4 5">
    <name type="scientific">Cicer arietinum</name>
    <name type="common">Chickpea</name>
    <name type="synonym">Garbanzo</name>
    <dbReference type="NCBI Taxonomy" id="3827"/>
    <lineage>
        <taxon>Eukaryota</taxon>
        <taxon>Viridiplantae</taxon>
        <taxon>Streptophyta</taxon>
        <taxon>Embryophyta</taxon>
        <taxon>Tracheophyta</taxon>
        <taxon>Spermatophyta</taxon>
        <taxon>Magnoliopsida</taxon>
        <taxon>eudicotyledons</taxon>
        <taxon>Gunneridae</taxon>
        <taxon>Pentapetalae</taxon>
        <taxon>rosids</taxon>
        <taxon>fabids</taxon>
        <taxon>Fabales</taxon>
        <taxon>Fabaceae</taxon>
        <taxon>Papilionoideae</taxon>
        <taxon>50 kb inversion clade</taxon>
        <taxon>NPAAA clade</taxon>
        <taxon>Hologalegina</taxon>
        <taxon>IRL clade</taxon>
        <taxon>Cicereae</taxon>
        <taxon>Cicer</taxon>
    </lineage>
</organism>
<dbReference type="PANTHER" id="PTHR46034">
    <property type="match status" value="1"/>
</dbReference>
<dbReference type="InterPro" id="IPR015915">
    <property type="entry name" value="Kelch-typ_b-propeller"/>
</dbReference>
<name>A0A1S2XQR2_CICAR</name>
<sequence length="741" mass="83916">MNYQLFDKMGTWKKTQYSFSNGNQFLPPNQSVFGRNLTKDQLGGVIFGCKNATIKECLTKQLFGLPAQHFSYVKNIRPGLPLFLFNYTDRMLHGIFEAACNGRMLIDRYGWTDGSDSTQFPAQVQIRVQLQCRPLSEDKFKPVIADNYYHHNHFWFELDHGQTSQLISLLKPLAITPRNSVPQNSKWTAVVSRYLPPQEPAWKTETFKMPESEFEHRSTHSSTKSGSIGSDFLFDEYSQPLDTHSIDKEETKQIEKDLIGSDLLFDEYTQPLDTHTIDEEEAKQNEKDLIWMKLKELTLSRENQDLSWENNVSDTPYANESCFGGKHSEKEENTSSPSEKEENPSSSSEKEENTSSPSEKEENPSSSSEKEENFSSPLEHQYNIAQLVQEIKELTDFKKTQTERNNYLEQKLIEAELEIQLLKDRCTLLESTHNAPSLHIEETVINPSAKLHLDAKDSIYLIGGSDGQSSLASMDQYCTSQNVIQSLKPMNYLRSYASVVELNGEIYVFGGGNDCDWYDSVESYNPIHDNWTLRPSLKQKKGSLAGAALKGKIFAVGGGNGFDCFSDVEMLDLDIGRWIPTRSMIDKRFALAAVELNGAIYATGGFDGKNYLNTAERFDPREHSWFKIASMNTKRGCHSIVALNEKLYALGGFDGETMVPSVEVFDPRLGTWTVVETMNHPRGYFAAAVVKDSIYVIGGVKGCQTIVDTVENYKEDNGWKETYTSLDVKRCFMSAIACTYK</sequence>
<proteinExistence type="predicted"/>
<gene>
    <name evidence="5" type="primary">LOC101507160</name>
</gene>
<evidence type="ECO:0000313" key="4">
    <source>
        <dbReference type="Proteomes" id="UP000087171"/>
    </source>
</evidence>
<dbReference type="InterPro" id="IPR011043">
    <property type="entry name" value="Gal_Oxase/kelch_b-propeller"/>
</dbReference>
<dbReference type="InterPro" id="IPR044832">
    <property type="entry name" value="NRP-like"/>
</dbReference>
<dbReference type="Pfam" id="PF10539">
    <property type="entry name" value="Dev_Cell_Death"/>
    <property type="match status" value="1"/>
</dbReference>
<feature type="compositionally biased region" description="Basic and acidic residues" evidence="2">
    <location>
        <begin position="326"/>
        <end position="373"/>
    </location>
</feature>
<evidence type="ECO:0000313" key="5">
    <source>
        <dbReference type="RefSeq" id="XP_004492505.1"/>
    </source>
</evidence>
<evidence type="ECO:0000259" key="3">
    <source>
        <dbReference type="PROSITE" id="PS51222"/>
    </source>
</evidence>
<dbReference type="InterPro" id="IPR006652">
    <property type="entry name" value="Kelch_1"/>
</dbReference>
<feature type="region of interest" description="Disordered" evidence="2">
    <location>
        <begin position="309"/>
        <end position="377"/>
    </location>
</feature>
<dbReference type="GO" id="GO:0034976">
    <property type="term" value="P:response to endoplasmic reticulum stress"/>
    <property type="evidence" value="ECO:0007669"/>
    <property type="project" value="InterPro"/>
</dbReference>
<dbReference type="SUPFAM" id="SSF50965">
    <property type="entry name" value="Galactose oxidase, central domain"/>
    <property type="match status" value="1"/>
</dbReference>
<dbReference type="Proteomes" id="UP000087171">
    <property type="component" value="Chromosome Ca3"/>
</dbReference>
<accession>A0A1S2XQR2</accession>
<evidence type="ECO:0000256" key="2">
    <source>
        <dbReference type="SAM" id="MobiDB-lite"/>
    </source>
</evidence>
<dbReference type="SMART" id="SM00767">
    <property type="entry name" value="DCD"/>
    <property type="match status" value="1"/>
</dbReference>
<dbReference type="PaxDb" id="3827-XP_004492505.1"/>
<feature type="coiled-coil region" evidence="1">
    <location>
        <begin position="398"/>
        <end position="432"/>
    </location>
</feature>
<dbReference type="Pfam" id="PF01344">
    <property type="entry name" value="Kelch_1"/>
    <property type="match status" value="1"/>
</dbReference>
<dbReference type="Pfam" id="PF24681">
    <property type="entry name" value="Kelch_KLHDC2_KLHL20_DRC7"/>
    <property type="match status" value="1"/>
</dbReference>
<feature type="domain" description="DCD" evidence="3">
    <location>
        <begin position="40"/>
        <end position="172"/>
    </location>
</feature>
<protein>
    <submittedName>
        <fullName evidence="5">Uncharacterized protein LOC101507160 isoform X1</fullName>
    </submittedName>
</protein>
<dbReference type="AlphaFoldDB" id="A0A1S2XQR2"/>
<dbReference type="SMART" id="SM00612">
    <property type="entry name" value="Kelch"/>
    <property type="match status" value="6"/>
</dbReference>
<dbReference type="GeneID" id="101507160"/>
<feature type="compositionally biased region" description="Polar residues" evidence="2">
    <location>
        <begin position="309"/>
        <end position="318"/>
    </location>
</feature>
<reference evidence="4" key="1">
    <citation type="journal article" date="2013" name="Nat. Biotechnol.">
        <title>Draft genome sequence of chickpea (Cicer arietinum) provides a resource for trait improvement.</title>
        <authorList>
            <person name="Varshney R.K."/>
            <person name="Song C."/>
            <person name="Saxena R.K."/>
            <person name="Azam S."/>
            <person name="Yu S."/>
            <person name="Sharpe A.G."/>
            <person name="Cannon S."/>
            <person name="Baek J."/>
            <person name="Rosen B.D."/>
            <person name="Tar'an B."/>
            <person name="Millan T."/>
            <person name="Zhang X."/>
            <person name="Ramsay L.D."/>
            <person name="Iwata A."/>
            <person name="Wang Y."/>
            <person name="Nelson W."/>
            <person name="Farmer A.D."/>
            <person name="Gaur P.M."/>
            <person name="Soderlund C."/>
            <person name="Penmetsa R.V."/>
            <person name="Xu C."/>
            <person name="Bharti A.K."/>
            <person name="He W."/>
            <person name="Winter P."/>
            <person name="Zhao S."/>
            <person name="Hane J.K."/>
            <person name="Carrasquilla-Garcia N."/>
            <person name="Condie J.A."/>
            <person name="Upadhyaya H.D."/>
            <person name="Luo M.C."/>
            <person name="Thudi M."/>
            <person name="Gowda C.L."/>
            <person name="Singh N.P."/>
            <person name="Lichtenzveig J."/>
            <person name="Gali K.K."/>
            <person name="Rubio J."/>
            <person name="Nadarajan N."/>
            <person name="Dolezel J."/>
            <person name="Bansal K.C."/>
            <person name="Xu X."/>
            <person name="Edwards D."/>
            <person name="Zhang G."/>
            <person name="Kahl G."/>
            <person name="Gil J."/>
            <person name="Singh K.B."/>
            <person name="Datta S.K."/>
            <person name="Jackson S.A."/>
            <person name="Wang J."/>
            <person name="Cook D.R."/>
        </authorList>
    </citation>
    <scope>NUCLEOTIDE SEQUENCE [LARGE SCALE GENOMIC DNA]</scope>
    <source>
        <strain evidence="4">cv. CDC Frontier</strain>
    </source>
</reference>
<keyword evidence="1" id="KW-0175">Coiled coil</keyword>
<dbReference type="InterPro" id="IPR013989">
    <property type="entry name" value="Dev_and_cell_death_domain"/>
</dbReference>